<dbReference type="AlphaFoldDB" id="A0A0L0DMM0"/>
<dbReference type="Proteomes" id="UP000054408">
    <property type="component" value="Unassembled WGS sequence"/>
</dbReference>
<sequence>MLHLMHHTTSGAVLLRIVGAVRRARYLHLRQLPGWDGVSWWRHRVRSASATNACGTTAACISSTTLRTSFYGCSGGGGCDMTTPRATSDNPSACSGGENSICVGSACANLCGNAADDDGDGIVDSCDADCTGSAATECPAGACCLSSGCHASTDVQCGATAWTCASLCTRQRTLLNCSGSDAACGSGPSAVETEHCGAGSVCSAGSCVPVSVTASCSTADSCASASAINRTYHSCDGSGSCSAAAPSVTAALATCPGTENNACAAGVCTDLCANGLDDDGDGFFDACDGDCGGPQCSSGSCCDTSGGTTNGCFRDTSAVCAATGGVCIGAAPSCSRSLVQTHCPGNATSCSGTTSLSPVPCPSGTLCESGTCVAPRANLTCGASPPSGCASLTAITAVYTGCNSTGGCDVPSSRCAGGVCVDACSNGLDDDGDGFVDACDADCGGPQCTSGPCCELDVLSPLRGCYRNRTSVCGVSGASCVGSCTTLGSLTYCSGSDAACTGPVVPDQPYDCPLGTACSAGVCATVSADASCLTPEPAGCSSNGTALADAYGCDGGGSCRDTPVDRIRVGTACGGNEASWCVDSACVSACADAIDNDGDGLVDVADPDCAGVAAAPSPSDPVWAREAFLIPIAVLGCCILLLLLLLLAFCRSGGNGGDEAEAKLALDENHDPMVDRSTGVYVGYAVHSGSPARASSIASAVSPASPVSPVSAASLSISNPVYDNLSVFGHESDLSRTHWGDTTENVVYDDEAADVVVVYDPAILSSRLPVSPGAPVADRGSQLRPYRR</sequence>
<gene>
    <name evidence="2" type="ORF">AMSG_08506</name>
</gene>
<evidence type="ECO:0000313" key="2">
    <source>
        <dbReference type="EMBL" id="KNC52638.1"/>
    </source>
</evidence>
<feature type="transmembrane region" description="Helical" evidence="1">
    <location>
        <begin position="628"/>
        <end position="649"/>
    </location>
</feature>
<keyword evidence="1" id="KW-1133">Transmembrane helix</keyword>
<dbReference type="GeneID" id="25567185"/>
<dbReference type="OMA" id="KYSATGY"/>
<name>A0A0L0DMM0_THETB</name>
<keyword evidence="3" id="KW-1185">Reference proteome</keyword>
<keyword evidence="1" id="KW-0812">Transmembrane</keyword>
<keyword evidence="1" id="KW-0472">Membrane</keyword>
<dbReference type="EMBL" id="GL349474">
    <property type="protein sequence ID" value="KNC52638.1"/>
    <property type="molecule type" value="Genomic_DNA"/>
</dbReference>
<proteinExistence type="predicted"/>
<dbReference type="RefSeq" id="XP_013755190.1">
    <property type="nucleotide sequence ID" value="XM_013899736.1"/>
</dbReference>
<reference evidence="2 3" key="1">
    <citation type="submission" date="2010-05" db="EMBL/GenBank/DDBJ databases">
        <title>The Genome Sequence of Thecamonas trahens ATCC 50062.</title>
        <authorList>
            <consortium name="The Broad Institute Genome Sequencing Platform"/>
            <person name="Russ C."/>
            <person name="Cuomo C."/>
            <person name="Shea T."/>
            <person name="Young S.K."/>
            <person name="Zeng Q."/>
            <person name="Koehrsen M."/>
            <person name="Haas B."/>
            <person name="Borodovsky M."/>
            <person name="Guigo R."/>
            <person name="Alvarado L."/>
            <person name="Berlin A."/>
            <person name="Bochicchio J."/>
            <person name="Borenstein D."/>
            <person name="Chapman S."/>
            <person name="Chen Z."/>
            <person name="Freedman E."/>
            <person name="Gellesch M."/>
            <person name="Goldberg J."/>
            <person name="Griggs A."/>
            <person name="Gujja S."/>
            <person name="Heilman E."/>
            <person name="Heiman D."/>
            <person name="Hepburn T."/>
            <person name="Howarth C."/>
            <person name="Jen D."/>
            <person name="Larson L."/>
            <person name="Mehta T."/>
            <person name="Park D."/>
            <person name="Pearson M."/>
            <person name="Roberts A."/>
            <person name="Saif S."/>
            <person name="Shenoy N."/>
            <person name="Sisk P."/>
            <person name="Stolte C."/>
            <person name="Sykes S."/>
            <person name="Thomson T."/>
            <person name="Walk T."/>
            <person name="White J."/>
            <person name="Yandava C."/>
            <person name="Burger G."/>
            <person name="Gray M.W."/>
            <person name="Holland P.W.H."/>
            <person name="King N."/>
            <person name="Lang F.B.F."/>
            <person name="Roger A.J."/>
            <person name="Ruiz-Trillo I."/>
            <person name="Lander E."/>
            <person name="Nusbaum C."/>
        </authorList>
    </citation>
    <scope>NUCLEOTIDE SEQUENCE [LARGE SCALE GENOMIC DNA]</scope>
    <source>
        <strain evidence="2 3">ATCC 50062</strain>
    </source>
</reference>
<organism evidence="2 3">
    <name type="scientific">Thecamonas trahens ATCC 50062</name>
    <dbReference type="NCBI Taxonomy" id="461836"/>
    <lineage>
        <taxon>Eukaryota</taxon>
        <taxon>Apusozoa</taxon>
        <taxon>Apusomonadida</taxon>
        <taxon>Apusomonadidae</taxon>
        <taxon>Thecamonas</taxon>
    </lineage>
</organism>
<evidence type="ECO:0000256" key="1">
    <source>
        <dbReference type="SAM" id="Phobius"/>
    </source>
</evidence>
<protein>
    <submittedName>
        <fullName evidence="2">Uncharacterized protein</fullName>
    </submittedName>
</protein>
<evidence type="ECO:0000313" key="3">
    <source>
        <dbReference type="Proteomes" id="UP000054408"/>
    </source>
</evidence>
<accession>A0A0L0DMM0</accession>